<reference evidence="2" key="1">
    <citation type="submission" date="2020-07" db="EMBL/GenBank/DDBJ databases">
        <title>Huge and variable diversity of episymbiotic CPR bacteria and DPANN archaea in groundwater ecosystems.</title>
        <authorList>
            <person name="He C.Y."/>
            <person name="Keren R."/>
            <person name="Whittaker M."/>
            <person name="Farag I.F."/>
            <person name="Doudna J."/>
            <person name="Cate J.H.D."/>
            <person name="Banfield J.F."/>
        </authorList>
    </citation>
    <scope>NUCLEOTIDE SEQUENCE</scope>
    <source>
        <strain evidence="2">NC_groundwater_193_Ag_S-0.1um_51_7</strain>
    </source>
</reference>
<comment type="caution">
    <text evidence="2">The sequence shown here is derived from an EMBL/GenBank/DDBJ whole genome shotgun (WGS) entry which is preliminary data.</text>
</comment>
<sequence>MLQLNVLSAADKERFVYERARRVLVRFVVRLLFLVFLQAGFLLPSYFMTVLQEKNVGAEGSQSKQDPRLVHALELERLALQSNKEIQLLQRYLSRGARPGDIVESILAVVAPGADINAVRVDAVKKQIGIEGIARKREDLLQTVASVQSLPFVADIKSPISNIVKESNNPFRLDITLR</sequence>
<keyword evidence="1" id="KW-0472">Membrane</keyword>
<keyword evidence="1" id="KW-1133">Transmembrane helix</keyword>
<dbReference type="EMBL" id="JACOZA010000084">
    <property type="protein sequence ID" value="MBI2097187.1"/>
    <property type="molecule type" value="Genomic_DNA"/>
</dbReference>
<name>A0A931SE30_9BACT</name>
<keyword evidence="1" id="KW-0812">Transmembrane</keyword>
<protein>
    <submittedName>
        <fullName evidence="2">Uncharacterized protein</fullName>
    </submittedName>
</protein>
<feature type="transmembrane region" description="Helical" evidence="1">
    <location>
        <begin position="27"/>
        <end position="47"/>
    </location>
</feature>
<accession>A0A931SE30</accession>
<proteinExistence type="predicted"/>
<organism evidence="2 3">
    <name type="scientific">Candidatus Sungiibacteriota bacterium</name>
    <dbReference type="NCBI Taxonomy" id="2750080"/>
    <lineage>
        <taxon>Bacteria</taxon>
        <taxon>Candidatus Sungiibacteriota</taxon>
    </lineage>
</organism>
<gene>
    <name evidence="2" type="ORF">HYT40_03530</name>
</gene>
<evidence type="ECO:0000256" key="1">
    <source>
        <dbReference type="SAM" id="Phobius"/>
    </source>
</evidence>
<evidence type="ECO:0000313" key="2">
    <source>
        <dbReference type="EMBL" id="MBI2097187.1"/>
    </source>
</evidence>
<dbReference type="Proteomes" id="UP000724148">
    <property type="component" value="Unassembled WGS sequence"/>
</dbReference>
<dbReference type="AlphaFoldDB" id="A0A931SE30"/>
<evidence type="ECO:0000313" key="3">
    <source>
        <dbReference type="Proteomes" id="UP000724148"/>
    </source>
</evidence>